<dbReference type="InterPro" id="IPR036388">
    <property type="entry name" value="WH-like_DNA-bd_sf"/>
</dbReference>
<feature type="binding site" evidence="11">
    <location>
        <position position="101"/>
    </location>
    <ligand>
        <name>Zn(2+)</name>
        <dbReference type="ChEBI" id="CHEBI:29105"/>
    </ligand>
</feature>
<dbReference type="CDD" id="cd07153">
    <property type="entry name" value="Fur_like"/>
    <property type="match status" value="1"/>
</dbReference>
<evidence type="ECO:0000256" key="11">
    <source>
        <dbReference type="PIRSR" id="PIRSR602481-1"/>
    </source>
</evidence>
<comment type="subcellular location">
    <subcellularLocation>
        <location evidence="1">Cytoplasm</location>
    </subcellularLocation>
</comment>
<name>A0A9X2VVK0_9PSEU</name>
<evidence type="ECO:0000256" key="1">
    <source>
        <dbReference type="ARBA" id="ARBA00004496"/>
    </source>
</evidence>
<keyword evidence="13" id="KW-1185">Reference proteome</keyword>
<dbReference type="GO" id="GO:1900376">
    <property type="term" value="P:regulation of secondary metabolite biosynthetic process"/>
    <property type="evidence" value="ECO:0007669"/>
    <property type="project" value="TreeGrafter"/>
</dbReference>
<evidence type="ECO:0000256" key="3">
    <source>
        <dbReference type="ARBA" id="ARBA00022490"/>
    </source>
</evidence>
<comment type="cofactor">
    <cofactor evidence="11">
        <name>Zn(2+)</name>
        <dbReference type="ChEBI" id="CHEBI:29105"/>
    </cofactor>
    <text evidence="11">Binds 1 zinc ion per subunit.</text>
</comment>
<dbReference type="GO" id="GO:0008270">
    <property type="term" value="F:zinc ion binding"/>
    <property type="evidence" value="ECO:0007669"/>
    <property type="project" value="TreeGrafter"/>
</dbReference>
<organism evidence="12 13">
    <name type="scientific">Umezawaea endophytica</name>
    <dbReference type="NCBI Taxonomy" id="1654476"/>
    <lineage>
        <taxon>Bacteria</taxon>
        <taxon>Bacillati</taxon>
        <taxon>Actinomycetota</taxon>
        <taxon>Actinomycetes</taxon>
        <taxon>Pseudonocardiales</taxon>
        <taxon>Pseudonocardiaceae</taxon>
        <taxon>Umezawaea</taxon>
    </lineage>
</organism>
<keyword evidence="6 11" id="KW-0862">Zinc</keyword>
<dbReference type="Gene3D" id="1.10.10.10">
    <property type="entry name" value="Winged helix-like DNA-binding domain superfamily/Winged helix DNA-binding domain"/>
    <property type="match status" value="1"/>
</dbReference>
<dbReference type="PANTHER" id="PTHR33202:SF18">
    <property type="entry name" value="TRANSCRIPTIONAL REGULATOR FURA"/>
    <property type="match status" value="1"/>
</dbReference>
<dbReference type="PANTHER" id="PTHR33202">
    <property type="entry name" value="ZINC UPTAKE REGULATION PROTEIN"/>
    <property type="match status" value="1"/>
</dbReference>
<dbReference type="GO" id="GO:0003700">
    <property type="term" value="F:DNA-binding transcription factor activity"/>
    <property type="evidence" value="ECO:0007669"/>
    <property type="project" value="InterPro"/>
</dbReference>
<dbReference type="Gene3D" id="3.30.1490.190">
    <property type="match status" value="1"/>
</dbReference>
<keyword evidence="10" id="KW-0804">Transcription</keyword>
<evidence type="ECO:0000313" key="12">
    <source>
        <dbReference type="EMBL" id="MCS7482977.1"/>
    </source>
</evidence>
<evidence type="ECO:0000256" key="10">
    <source>
        <dbReference type="ARBA" id="ARBA00023163"/>
    </source>
</evidence>
<dbReference type="Pfam" id="PF01475">
    <property type="entry name" value="FUR"/>
    <property type="match status" value="1"/>
</dbReference>
<proteinExistence type="inferred from homology"/>
<evidence type="ECO:0000256" key="9">
    <source>
        <dbReference type="ARBA" id="ARBA00023125"/>
    </source>
</evidence>
<dbReference type="GO" id="GO:0000976">
    <property type="term" value="F:transcription cis-regulatory region binding"/>
    <property type="evidence" value="ECO:0007669"/>
    <property type="project" value="TreeGrafter"/>
</dbReference>
<evidence type="ECO:0000256" key="6">
    <source>
        <dbReference type="ARBA" id="ARBA00022833"/>
    </source>
</evidence>
<evidence type="ECO:0000256" key="2">
    <source>
        <dbReference type="ARBA" id="ARBA00007957"/>
    </source>
</evidence>
<keyword evidence="3" id="KW-0963">Cytoplasm</keyword>
<evidence type="ECO:0000256" key="4">
    <source>
        <dbReference type="ARBA" id="ARBA00022491"/>
    </source>
</evidence>
<dbReference type="AlphaFoldDB" id="A0A9X2VVK0"/>
<feature type="binding site" evidence="11">
    <location>
        <position position="144"/>
    </location>
    <ligand>
        <name>Zn(2+)</name>
        <dbReference type="ChEBI" id="CHEBI:29105"/>
    </ligand>
</feature>
<evidence type="ECO:0000313" key="13">
    <source>
        <dbReference type="Proteomes" id="UP001141259"/>
    </source>
</evidence>
<dbReference type="RefSeq" id="WP_259628442.1">
    <property type="nucleotide sequence ID" value="NZ_JANYMP010000027.1"/>
</dbReference>
<evidence type="ECO:0000256" key="5">
    <source>
        <dbReference type="ARBA" id="ARBA00022723"/>
    </source>
</evidence>
<comment type="similarity">
    <text evidence="2">Belongs to the Fur family.</text>
</comment>
<evidence type="ECO:0000256" key="7">
    <source>
        <dbReference type="ARBA" id="ARBA00023004"/>
    </source>
</evidence>
<keyword evidence="7" id="KW-0408">Iron</keyword>
<comment type="caution">
    <text evidence="12">The sequence shown here is derived from an EMBL/GenBank/DDBJ whole genome shotgun (WGS) entry which is preliminary data.</text>
</comment>
<reference evidence="12" key="1">
    <citation type="submission" date="2022-08" db="EMBL/GenBank/DDBJ databases">
        <authorList>
            <person name="Tistechok S."/>
            <person name="Samborskyy M."/>
            <person name="Roman I."/>
        </authorList>
    </citation>
    <scope>NUCLEOTIDE SEQUENCE</scope>
    <source>
        <strain evidence="12">DSM 103496</strain>
    </source>
</reference>
<dbReference type="InterPro" id="IPR002481">
    <property type="entry name" value="FUR"/>
</dbReference>
<dbReference type="GO" id="GO:0005737">
    <property type="term" value="C:cytoplasm"/>
    <property type="evidence" value="ECO:0007669"/>
    <property type="project" value="UniProtKB-SubCell"/>
</dbReference>
<dbReference type="Proteomes" id="UP001141259">
    <property type="component" value="Unassembled WGS sequence"/>
</dbReference>
<gene>
    <name evidence="12" type="ORF">NZH93_39530</name>
</gene>
<accession>A0A9X2VVK0</accession>
<keyword evidence="5 11" id="KW-0479">Metal-binding</keyword>
<evidence type="ECO:0000256" key="8">
    <source>
        <dbReference type="ARBA" id="ARBA00023015"/>
    </source>
</evidence>
<keyword evidence="9" id="KW-0238">DNA-binding</keyword>
<dbReference type="EMBL" id="JANYMP010000027">
    <property type="protein sequence ID" value="MCS7482977.1"/>
    <property type="molecule type" value="Genomic_DNA"/>
</dbReference>
<keyword evidence="4" id="KW-0678">Repressor</keyword>
<dbReference type="GO" id="GO:0045892">
    <property type="term" value="P:negative regulation of DNA-templated transcription"/>
    <property type="evidence" value="ECO:0007669"/>
    <property type="project" value="TreeGrafter"/>
</dbReference>
<sequence>MSGGSAQRPDSRLRAAGLRVTEPRVAIIRVLDDAGVGHEHLTAAQVADRARKSLGRALSVQAVYDCLNALAGASVVRRIEPAGHPMRYETRVGDNHHHLVCRVCGRTADVDCSASSAPCLSPSQHSGFVVDEAEITFWGTCPDCAVSTGERPGPSPHSTTRGEP</sequence>
<feature type="binding site" evidence="11">
    <location>
        <position position="104"/>
    </location>
    <ligand>
        <name>Zn(2+)</name>
        <dbReference type="ChEBI" id="CHEBI:29105"/>
    </ligand>
</feature>
<dbReference type="InterPro" id="IPR043135">
    <property type="entry name" value="Fur_C"/>
</dbReference>
<keyword evidence="8" id="KW-0805">Transcription regulation</keyword>
<dbReference type="SUPFAM" id="SSF46785">
    <property type="entry name" value="Winged helix' DNA-binding domain"/>
    <property type="match status" value="1"/>
</dbReference>
<feature type="binding site" evidence="11">
    <location>
        <position position="141"/>
    </location>
    <ligand>
        <name>Zn(2+)</name>
        <dbReference type="ChEBI" id="CHEBI:29105"/>
    </ligand>
</feature>
<dbReference type="InterPro" id="IPR036390">
    <property type="entry name" value="WH_DNA-bd_sf"/>
</dbReference>
<protein>
    <submittedName>
        <fullName evidence="12">Transcriptional repressor</fullName>
    </submittedName>
</protein>